<organism evidence="2 3">
    <name type="scientific">Laccaria amethystina LaAM-08-1</name>
    <dbReference type="NCBI Taxonomy" id="1095629"/>
    <lineage>
        <taxon>Eukaryota</taxon>
        <taxon>Fungi</taxon>
        <taxon>Dikarya</taxon>
        <taxon>Basidiomycota</taxon>
        <taxon>Agaricomycotina</taxon>
        <taxon>Agaricomycetes</taxon>
        <taxon>Agaricomycetidae</taxon>
        <taxon>Agaricales</taxon>
        <taxon>Agaricineae</taxon>
        <taxon>Hydnangiaceae</taxon>
        <taxon>Laccaria</taxon>
    </lineage>
</organism>
<protein>
    <submittedName>
        <fullName evidence="2">Uncharacterized protein</fullName>
    </submittedName>
</protein>
<dbReference type="HOGENOM" id="CLU_1461537_0_0_1"/>
<feature type="region of interest" description="Disordered" evidence="1">
    <location>
        <begin position="31"/>
        <end position="185"/>
    </location>
</feature>
<proteinExistence type="predicted"/>
<feature type="compositionally biased region" description="Low complexity" evidence="1">
    <location>
        <begin position="125"/>
        <end position="138"/>
    </location>
</feature>
<accession>A0A0C9XQZ5</accession>
<dbReference type="AlphaFoldDB" id="A0A0C9XQZ5"/>
<gene>
    <name evidence="2" type="ORF">K443DRAFT_4895</name>
</gene>
<evidence type="ECO:0000313" key="3">
    <source>
        <dbReference type="Proteomes" id="UP000054477"/>
    </source>
</evidence>
<dbReference type="Proteomes" id="UP000054477">
    <property type="component" value="Unassembled WGS sequence"/>
</dbReference>
<evidence type="ECO:0000313" key="2">
    <source>
        <dbReference type="EMBL" id="KIK04079.1"/>
    </source>
</evidence>
<name>A0A0C9XQZ5_9AGAR</name>
<sequence>MLSFVVLVYIANHGEYHVCFVPSDLANGDDTRYGTTAPTNDNPRTTHPRTCATRKQALPPTDDNSAPTNGNPAPTNNAATTHGHNNPPPTNRERPRTTCSRSIAPHPRTLHRTRTSPPPRNDNSAPRNDNPAPTNNAATSAHGHNNPPPTNGERSRSTMTAQHHHSLPLHHSLSPPSLSIPPSPP</sequence>
<feature type="compositionally biased region" description="Low complexity" evidence="1">
    <location>
        <begin position="66"/>
        <end position="85"/>
    </location>
</feature>
<dbReference type="EMBL" id="KN838573">
    <property type="protein sequence ID" value="KIK04079.1"/>
    <property type="molecule type" value="Genomic_DNA"/>
</dbReference>
<keyword evidence="3" id="KW-1185">Reference proteome</keyword>
<feature type="compositionally biased region" description="Polar residues" evidence="1">
    <location>
        <begin position="33"/>
        <end position="45"/>
    </location>
</feature>
<reference evidence="3" key="2">
    <citation type="submission" date="2015-01" db="EMBL/GenBank/DDBJ databases">
        <title>Evolutionary Origins and Diversification of the Mycorrhizal Mutualists.</title>
        <authorList>
            <consortium name="DOE Joint Genome Institute"/>
            <consortium name="Mycorrhizal Genomics Consortium"/>
            <person name="Kohler A."/>
            <person name="Kuo A."/>
            <person name="Nagy L.G."/>
            <person name="Floudas D."/>
            <person name="Copeland A."/>
            <person name="Barry K.W."/>
            <person name="Cichocki N."/>
            <person name="Veneault-Fourrey C."/>
            <person name="LaButti K."/>
            <person name="Lindquist E.A."/>
            <person name="Lipzen A."/>
            <person name="Lundell T."/>
            <person name="Morin E."/>
            <person name="Murat C."/>
            <person name="Riley R."/>
            <person name="Ohm R."/>
            <person name="Sun H."/>
            <person name="Tunlid A."/>
            <person name="Henrissat B."/>
            <person name="Grigoriev I.V."/>
            <person name="Hibbett D.S."/>
            <person name="Martin F."/>
        </authorList>
    </citation>
    <scope>NUCLEOTIDE SEQUENCE [LARGE SCALE GENOMIC DNA]</scope>
    <source>
        <strain evidence="3">LaAM-08-1</strain>
    </source>
</reference>
<evidence type="ECO:0000256" key="1">
    <source>
        <dbReference type="SAM" id="MobiDB-lite"/>
    </source>
</evidence>
<reference evidence="2 3" key="1">
    <citation type="submission" date="2014-04" db="EMBL/GenBank/DDBJ databases">
        <authorList>
            <consortium name="DOE Joint Genome Institute"/>
            <person name="Kuo A."/>
            <person name="Kohler A."/>
            <person name="Nagy L.G."/>
            <person name="Floudas D."/>
            <person name="Copeland A."/>
            <person name="Barry K.W."/>
            <person name="Cichocki N."/>
            <person name="Veneault-Fourrey C."/>
            <person name="LaButti K."/>
            <person name="Lindquist E.A."/>
            <person name="Lipzen A."/>
            <person name="Lundell T."/>
            <person name="Morin E."/>
            <person name="Murat C."/>
            <person name="Sun H."/>
            <person name="Tunlid A."/>
            <person name="Henrissat B."/>
            <person name="Grigoriev I.V."/>
            <person name="Hibbett D.S."/>
            <person name="Martin F."/>
            <person name="Nordberg H.P."/>
            <person name="Cantor M.N."/>
            <person name="Hua S.X."/>
        </authorList>
    </citation>
    <scope>NUCLEOTIDE SEQUENCE [LARGE SCALE GENOMIC DNA]</scope>
    <source>
        <strain evidence="2 3">LaAM-08-1</strain>
    </source>
</reference>